<evidence type="ECO:0000313" key="3">
    <source>
        <dbReference type="Proteomes" id="UP001429580"/>
    </source>
</evidence>
<dbReference type="InterPro" id="IPR027417">
    <property type="entry name" value="P-loop_NTPase"/>
</dbReference>
<dbReference type="Pfam" id="PF04851">
    <property type="entry name" value="ResIII"/>
    <property type="match status" value="1"/>
</dbReference>
<dbReference type="SMART" id="SM00487">
    <property type="entry name" value="DEXDc"/>
    <property type="match status" value="1"/>
</dbReference>
<proteinExistence type="predicted"/>
<dbReference type="EMBL" id="JAASQI010000002">
    <property type="protein sequence ID" value="NIJ57202.1"/>
    <property type="molecule type" value="Genomic_DNA"/>
</dbReference>
<dbReference type="PROSITE" id="PS51192">
    <property type="entry name" value="HELICASE_ATP_BIND_1"/>
    <property type="match status" value="1"/>
</dbReference>
<dbReference type="Proteomes" id="UP001429580">
    <property type="component" value="Unassembled WGS sequence"/>
</dbReference>
<dbReference type="PANTHER" id="PTHR47396">
    <property type="entry name" value="TYPE I RESTRICTION ENZYME ECOKI R PROTEIN"/>
    <property type="match status" value="1"/>
</dbReference>
<evidence type="ECO:0000259" key="1">
    <source>
        <dbReference type="PROSITE" id="PS51192"/>
    </source>
</evidence>
<dbReference type="GO" id="GO:0004386">
    <property type="term" value="F:helicase activity"/>
    <property type="evidence" value="ECO:0007669"/>
    <property type="project" value="UniProtKB-KW"/>
</dbReference>
<keyword evidence="2" id="KW-0547">Nucleotide-binding</keyword>
<name>A0ABX0UW66_9HYPH</name>
<accession>A0ABX0UW66</accession>
<keyword evidence="3" id="KW-1185">Reference proteome</keyword>
<evidence type="ECO:0000313" key="2">
    <source>
        <dbReference type="EMBL" id="NIJ57202.1"/>
    </source>
</evidence>
<keyword evidence="2" id="KW-0067">ATP-binding</keyword>
<dbReference type="InterPro" id="IPR050742">
    <property type="entry name" value="Helicase_Restrict-Modif_Enz"/>
</dbReference>
<comment type="caution">
    <text evidence="2">The sequence shown here is derived from an EMBL/GenBank/DDBJ whole genome shotgun (WGS) entry which is preliminary data.</text>
</comment>
<feature type="domain" description="Helicase ATP-binding" evidence="1">
    <location>
        <begin position="25"/>
        <end position="171"/>
    </location>
</feature>
<dbReference type="InterPro" id="IPR006935">
    <property type="entry name" value="Helicase/UvrB_N"/>
</dbReference>
<protein>
    <submittedName>
        <fullName evidence="2">Superfamily II DNA or RNA helicase</fullName>
    </submittedName>
</protein>
<organism evidence="2 3">
    <name type="scientific">Pseudochelatococcus lubricantis</name>
    <dbReference type="NCBI Taxonomy" id="1538102"/>
    <lineage>
        <taxon>Bacteria</taxon>
        <taxon>Pseudomonadati</taxon>
        <taxon>Pseudomonadota</taxon>
        <taxon>Alphaproteobacteria</taxon>
        <taxon>Hyphomicrobiales</taxon>
        <taxon>Chelatococcaceae</taxon>
        <taxon>Pseudochelatococcus</taxon>
    </lineage>
</organism>
<dbReference type="PANTHER" id="PTHR47396:SF1">
    <property type="entry name" value="ATP-DEPENDENT HELICASE IRC3-RELATED"/>
    <property type="match status" value="1"/>
</dbReference>
<reference evidence="2 3" key="1">
    <citation type="submission" date="2020-03" db="EMBL/GenBank/DDBJ databases">
        <title>Genomic Encyclopedia of Type Strains, Phase IV (KMG-IV): sequencing the most valuable type-strain genomes for metagenomic binning, comparative biology and taxonomic classification.</title>
        <authorList>
            <person name="Goeker M."/>
        </authorList>
    </citation>
    <scope>NUCLEOTIDE SEQUENCE [LARGE SCALE GENOMIC DNA]</scope>
    <source>
        <strain evidence="2 3">DSM 103870</strain>
    </source>
</reference>
<gene>
    <name evidence="2" type="ORF">FHS82_001028</name>
</gene>
<dbReference type="RefSeq" id="WP_166949491.1">
    <property type="nucleotide sequence ID" value="NZ_JAASQI010000002.1"/>
</dbReference>
<sequence length="520" mass="57413">MLTLTPHREISLRPYQADAVDALRDGIRAGRKRQILVAPTGAGKTIVATHLLKQASDKGSYAVFLVDRVALVNQTSQTLDDYGIRHGIVQGNSERWSPHENVQVCSIQSLARRFLPRRPSLIVYDEAHAQYKSSIKFIEDHPEAVAIGLTATPFTPGMGKFWDDAVNVTTTRALVDDGFLIQPKIYVAKSPDDKELGLNSFGEFSDESAGAAGIRIVGDVVSEWIGKTHEHFGGAAKSIVFSPTVEHGRVICAAFAAAGYNFQQISYLDRSDDERAAKIGEFRRPDSMIHGLVSCGVLTKGFDVPDVLIGVSCKPYRKSLSSHMQEIGRVMRSHPDKTRALWLDHSGNIERFALDMFDVWDNGAGLLSTAEKRDSETRKRDEQTREKVVCPECSGALRGNTCAACGWERPARSGIHAVAGSLHEFNPEALGLTTRPGLRAECLKDPRKVWHAALHYCFAHSRDGDKARKWAYGVFRGIFPGAKLPFGWYDAAPGDLDQGAYDLIGREIKRFRKNNKRVAA</sequence>
<dbReference type="SUPFAM" id="SSF52540">
    <property type="entry name" value="P-loop containing nucleoside triphosphate hydrolases"/>
    <property type="match status" value="1"/>
</dbReference>
<keyword evidence="2" id="KW-0347">Helicase</keyword>
<dbReference type="InterPro" id="IPR001650">
    <property type="entry name" value="Helicase_C-like"/>
</dbReference>
<dbReference type="InterPro" id="IPR014001">
    <property type="entry name" value="Helicase_ATP-bd"/>
</dbReference>
<dbReference type="Pfam" id="PF00271">
    <property type="entry name" value="Helicase_C"/>
    <property type="match status" value="1"/>
</dbReference>
<keyword evidence="2" id="KW-0378">Hydrolase</keyword>
<dbReference type="Gene3D" id="3.40.50.300">
    <property type="entry name" value="P-loop containing nucleotide triphosphate hydrolases"/>
    <property type="match status" value="2"/>
</dbReference>